<reference evidence="2" key="2">
    <citation type="submission" date="2020-11" db="EMBL/GenBank/DDBJ databases">
        <authorList>
            <person name="McCartney M.A."/>
            <person name="Auch B."/>
            <person name="Kono T."/>
            <person name="Mallez S."/>
            <person name="Becker A."/>
            <person name="Gohl D.M."/>
            <person name="Silverstein K.A.T."/>
            <person name="Koren S."/>
            <person name="Bechman K.B."/>
            <person name="Herman A."/>
            <person name="Abrahante J.E."/>
            <person name="Garbe J."/>
        </authorList>
    </citation>
    <scope>NUCLEOTIDE SEQUENCE</scope>
    <source>
        <strain evidence="2">Duluth1</strain>
        <tissue evidence="2">Whole animal</tissue>
    </source>
</reference>
<evidence type="ECO:0000256" key="1">
    <source>
        <dbReference type="SAM" id="MobiDB-lite"/>
    </source>
</evidence>
<proteinExistence type="predicted"/>
<organism evidence="2 3">
    <name type="scientific">Dreissena polymorpha</name>
    <name type="common">Zebra mussel</name>
    <name type="synonym">Mytilus polymorpha</name>
    <dbReference type="NCBI Taxonomy" id="45954"/>
    <lineage>
        <taxon>Eukaryota</taxon>
        <taxon>Metazoa</taxon>
        <taxon>Spiralia</taxon>
        <taxon>Lophotrochozoa</taxon>
        <taxon>Mollusca</taxon>
        <taxon>Bivalvia</taxon>
        <taxon>Autobranchia</taxon>
        <taxon>Heteroconchia</taxon>
        <taxon>Euheterodonta</taxon>
        <taxon>Imparidentia</taxon>
        <taxon>Neoheterodontei</taxon>
        <taxon>Myida</taxon>
        <taxon>Dreissenoidea</taxon>
        <taxon>Dreissenidae</taxon>
        <taxon>Dreissena</taxon>
    </lineage>
</organism>
<feature type="region of interest" description="Disordered" evidence="1">
    <location>
        <begin position="1"/>
        <end position="35"/>
    </location>
</feature>
<name>A0A9D4HMP3_DREPO</name>
<comment type="caution">
    <text evidence="2">The sequence shown here is derived from an EMBL/GenBank/DDBJ whole genome shotgun (WGS) entry which is preliminary data.</text>
</comment>
<feature type="compositionally biased region" description="Polar residues" evidence="1">
    <location>
        <begin position="20"/>
        <end position="35"/>
    </location>
</feature>
<dbReference type="Proteomes" id="UP000828390">
    <property type="component" value="Unassembled WGS sequence"/>
</dbReference>
<dbReference type="EMBL" id="JAIWYP010000012">
    <property type="protein sequence ID" value="KAH3726192.1"/>
    <property type="molecule type" value="Genomic_DNA"/>
</dbReference>
<dbReference type="AlphaFoldDB" id="A0A9D4HMP3"/>
<protein>
    <submittedName>
        <fullName evidence="2">Uncharacterized protein</fullName>
    </submittedName>
</protein>
<accession>A0A9D4HMP3</accession>
<evidence type="ECO:0000313" key="2">
    <source>
        <dbReference type="EMBL" id="KAH3726192.1"/>
    </source>
</evidence>
<evidence type="ECO:0000313" key="3">
    <source>
        <dbReference type="Proteomes" id="UP000828390"/>
    </source>
</evidence>
<reference evidence="2" key="1">
    <citation type="journal article" date="2019" name="bioRxiv">
        <title>The Genome of the Zebra Mussel, Dreissena polymorpha: A Resource for Invasive Species Research.</title>
        <authorList>
            <person name="McCartney M.A."/>
            <person name="Auch B."/>
            <person name="Kono T."/>
            <person name="Mallez S."/>
            <person name="Zhang Y."/>
            <person name="Obille A."/>
            <person name="Becker A."/>
            <person name="Abrahante J.E."/>
            <person name="Garbe J."/>
            <person name="Badalamenti J.P."/>
            <person name="Herman A."/>
            <person name="Mangelson H."/>
            <person name="Liachko I."/>
            <person name="Sullivan S."/>
            <person name="Sone E.D."/>
            <person name="Koren S."/>
            <person name="Silverstein K.A.T."/>
            <person name="Beckman K.B."/>
            <person name="Gohl D.M."/>
        </authorList>
    </citation>
    <scope>NUCLEOTIDE SEQUENCE</scope>
    <source>
        <strain evidence="2">Duluth1</strain>
        <tissue evidence="2">Whole animal</tissue>
    </source>
</reference>
<gene>
    <name evidence="2" type="ORF">DPMN_052049</name>
</gene>
<keyword evidence="3" id="KW-1185">Reference proteome</keyword>
<sequence>MSDVNAGPVTSTPHPIGETSDPSAHTQSTEATLSPAQRHFINQAIRMRFFFVRPMGFQPTRAPLVL</sequence>